<dbReference type="PROSITE" id="PS51898">
    <property type="entry name" value="TYR_RECOMBINASE"/>
    <property type="match status" value="1"/>
</dbReference>
<dbReference type="AlphaFoldDB" id="A0AB73IMI2"/>
<feature type="domain" description="Tyr recombinase" evidence="4">
    <location>
        <begin position="65"/>
        <end position="235"/>
    </location>
</feature>
<dbReference type="EMBL" id="JAURTK010000015">
    <property type="protein sequence ID" value="MDP9651125.1"/>
    <property type="molecule type" value="Genomic_DNA"/>
</dbReference>
<dbReference type="SUPFAM" id="SSF56349">
    <property type="entry name" value="DNA breaking-rejoining enzymes"/>
    <property type="match status" value="1"/>
</dbReference>
<reference evidence="5" key="1">
    <citation type="submission" date="2023-07" db="EMBL/GenBank/DDBJ databases">
        <title>Sorghum-associated microbial communities from plants grown in Nebraska, USA.</title>
        <authorList>
            <person name="Schachtman D."/>
        </authorList>
    </citation>
    <scope>NUCLEOTIDE SEQUENCE</scope>
    <source>
        <strain evidence="5">DS1061</strain>
    </source>
</reference>
<evidence type="ECO:0000259" key="4">
    <source>
        <dbReference type="PROSITE" id="PS51898"/>
    </source>
</evidence>
<comment type="caution">
    <text evidence="5">The sequence shown here is derived from an EMBL/GenBank/DDBJ whole genome shotgun (WGS) entry which is preliminary data.</text>
</comment>
<evidence type="ECO:0000256" key="2">
    <source>
        <dbReference type="ARBA" id="ARBA00022908"/>
    </source>
</evidence>
<accession>A0AB73IMI2</accession>
<dbReference type="GO" id="GO:0003677">
    <property type="term" value="F:DNA binding"/>
    <property type="evidence" value="ECO:0007669"/>
    <property type="project" value="InterPro"/>
</dbReference>
<dbReference type="CDD" id="cd00397">
    <property type="entry name" value="DNA_BRE_C"/>
    <property type="match status" value="1"/>
</dbReference>
<dbReference type="InterPro" id="IPR002104">
    <property type="entry name" value="Integrase_catalytic"/>
</dbReference>
<evidence type="ECO:0000313" key="6">
    <source>
        <dbReference type="Proteomes" id="UP001229486"/>
    </source>
</evidence>
<dbReference type="InterPro" id="IPR013762">
    <property type="entry name" value="Integrase-like_cat_sf"/>
</dbReference>
<evidence type="ECO:0000313" key="5">
    <source>
        <dbReference type="EMBL" id="MDP9651125.1"/>
    </source>
</evidence>
<keyword evidence="2" id="KW-0229">DNA integration</keyword>
<dbReference type="GO" id="GO:0015074">
    <property type="term" value="P:DNA integration"/>
    <property type="evidence" value="ECO:0007669"/>
    <property type="project" value="UniProtKB-KW"/>
</dbReference>
<name>A0AB73IMI2_9BURK</name>
<dbReference type="InterPro" id="IPR011010">
    <property type="entry name" value="DNA_brk_join_enz"/>
</dbReference>
<proteinExistence type="inferred from homology"/>
<keyword evidence="3" id="KW-0233">DNA recombination</keyword>
<dbReference type="PANTHER" id="PTHR30629:SF2">
    <property type="entry name" value="PROPHAGE INTEGRASE INTS-RELATED"/>
    <property type="match status" value="1"/>
</dbReference>
<sequence length="264" mass="29429">MLDELTTERVEAARLAHIECHAPASVNLWLKVLRLLCNWAVRRKVIPALPFQVKLLKLQKRPRTILPVALAQQWLHEIDRIAGERRGVAVAVRLMLGIGLREAEAITARWEWLDWDRRIYTPGVTKGREADPIPVPAWLIEYLQPMRRAAGLIVAKANGCAFAHGFTRRTMLRANEVCGVGHITAHRLRGTFATLLSEAGLPVQTIQRVMRHKSPLTTMAYLEVNLPQVIGAQRRVAARIGFASDTGPKHSGEEVANTTAESAC</sequence>
<evidence type="ECO:0000256" key="1">
    <source>
        <dbReference type="ARBA" id="ARBA00008857"/>
    </source>
</evidence>
<organism evidence="5 6">
    <name type="scientific">Paraburkholderia caledonica</name>
    <dbReference type="NCBI Taxonomy" id="134536"/>
    <lineage>
        <taxon>Bacteria</taxon>
        <taxon>Pseudomonadati</taxon>
        <taxon>Pseudomonadota</taxon>
        <taxon>Betaproteobacteria</taxon>
        <taxon>Burkholderiales</taxon>
        <taxon>Burkholderiaceae</taxon>
        <taxon>Paraburkholderia</taxon>
    </lineage>
</organism>
<dbReference type="Pfam" id="PF00589">
    <property type="entry name" value="Phage_integrase"/>
    <property type="match status" value="1"/>
</dbReference>
<comment type="similarity">
    <text evidence="1">Belongs to the 'phage' integrase family.</text>
</comment>
<protein>
    <submittedName>
        <fullName evidence="5">Integrase</fullName>
    </submittedName>
</protein>
<dbReference type="InterPro" id="IPR050808">
    <property type="entry name" value="Phage_Integrase"/>
</dbReference>
<evidence type="ECO:0000256" key="3">
    <source>
        <dbReference type="ARBA" id="ARBA00023172"/>
    </source>
</evidence>
<dbReference type="PANTHER" id="PTHR30629">
    <property type="entry name" value="PROPHAGE INTEGRASE"/>
    <property type="match status" value="1"/>
</dbReference>
<dbReference type="RefSeq" id="WP_392395824.1">
    <property type="nucleotide sequence ID" value="NZ_JAURTK010000015.1"/>
</dbReference>
<dbReference type="GO" id="GO:0006310">
    <property type="term" value="P:DNA recombination"/>
    <property type="evidence" value="ECO:0007669"/>
    <property type="project" value="UniProtKB-KW"/>
</dbReference>
<dbReference type="Proteomes" id="UP001229486">
    <property type="component" value="Unassembled WGS sequence"/>
</dbReference>
<dbReference type="Gene3D" id="1.10.443.10">
    <property type="entry name" value="Intergrase catalytic core"/>
    <property type="match status" value="1"/>
</dbReference>
<gene>
    <name evidence="5" type="ORF">J2793_006600</name>
</gene>